<gene>
    <name evidence="3" type="ORF">EV420DRAFT_95820</name>
</gene>
<evidence type="ECO:0000313" key="4">
    <source>
        <dbReference type="Proteomes" id="UP001175211"/>
    </source>
</evidence>
<reference evidence="3" key="1">
    <citation type="submission" date="2023-06" db="EMBL/GenBank/DDBJ databases">
        <authorList>
            <consortium name="Lawrence Berkeley National Laboratory"/>
            <person name="Ahrendt S."/>
            <person name="Sahu N."/>
            <person name="Indic B."/>
            <person name="Wong-Bajracharya J."/>
            <person name="Merenyi Z."/>
            <person name="Ke H.-M."/>
            <person name="Monk M."/>
            <person name="Kocsube S."/>
            <person name="Drula E."/>
            <person name="Lipzen A."/>
            <person name="Balint B."/>
            <person name="Henrissat B."/>
            <person name="Andreopoulos B."/>
            <person name="Martin F.M."/>
            <person name="Harder C.B."/>
            <person name="Rigling D."/>
            <person name="Ford K.L."/>
            <person name="Foster G.D."/>
            <person name="Pangilinan J."/>
            <person name="Papanicolaou A."/>
            <person name="Barry K."/>
            <person name="LaButti K."/>
            <person name="Viragh M."/>
            <person name="Koriabine M."/>
            <person name="Yan M."/>
            <person name="Riley R."/>
            <person name="Champramary S."/>
            <person name="Plett K.L."/>
            <person name="Tsai I.J."/>
            <person name="Slot J."/>
            <person name="Sipos G."/>
            <person name="Plett J."/>
            <person name="Nagy L.G."/>
            <person name="Grigoriev I.V."/>
        </authorList>
    </citation>
    <scope>NUCLEOTIDE SEQUENCE</scope>
    <source>
        <strain evidence="3">CCBAS 213</strain>
    </source>
</reference>
<keyword evidence="2" id="KW-0732">Signal</keyword>
<dbReference type="GeneID" id="85367690"/>
<dbReference type="RefSeq" id="XP_060339994.1">
    <property type="nucleotide sequence ID" value="XM_060484142.1"/>
</dbReference>
<comment type="caution">
    <text evidence="3">The sequence shown here is derived from an EMBL/GenBank/DDBJ whole genome shotgun (WGS) entry which is preliminary data.</text>
</comment>
<keyword evidence="1" id="KW-1133">Transmembrane helix</keyword>
<organism evidence="3 4">
    <name type="scientific">Armillaria tabescens</name>
    <name type="common">Ringless honey mushroom</name>
    <name type="synonym">Agaricus tabescens</name>
    <dbReference type="NCBI Taxonomy" id="1929756"/>
    <lineage>
        <taxon>Eukaryota</taxon>
        <taxon>Fungi</taxon>
        <taxon>Dikarya</taxon>
        <taxon>Basidiomycota</taxon>
        <taxon>Agaricomycotina</taxon>
        <taxon>Agaricomycetes</taxon>
        <taxon>Agaricomycetidae</taxon>
        <taxon>Agaricales</taxon>
        <taxon>Marasmiineae</taxon>
        <taxon>Physalacriaceae</taxon>
        <taxon>Desarmillaria</taxon>
    </lineage>
</organism>
<protein>
    <submittedName>
        <fullName evidence="3">Uncharacterized protein</fullName>
    </submittedName>
</protein>
<keyword evidence="4" id="KW-1185">Reference proteome</keyword>
<feature type="transmembrane region" description="Helical" evidence="1">
    <location>
        <begin position="24"/>
        <end position="41"/>
    </location>
</feature>
<feature type="chain" id="PRO_5041250510" evidence="2">
    <location>
        <begin position="20"/>
        <end position="145"/>
    </location>
</feature>
<evidence type="ECO:0000256" key="2">
    <source>
        <dbReference type="SAM" id="SignalP"/>
    </source>
</evidence>
<evidence type="ECO:0000313" key="3">
    <source>
        <dbReference type="EMBL" id="KAK0470201.1"/>
    </source>
</evidence>
<proteinExistence type="predicted"/>
<evidence type="ECO:0000256" key="1">
    <source>
        <dbReference type="SAM" id="Phobius"/>
    </source>
</evidence>
<keyword evidence="1" id="KW-0472">Membrane</keyword>
<name>A0AA39T7P9_ARMTA</name>
<accession>A0AA39T7P9</accession>
<keyword evidence="1" id="KW-0812">Transmembrane</keyword>
<feature type="signal peptide" evidence="2">
    <location>
        <begin position="1"/>
        <end position="19"/>
    </location>
</feature>
<sequence length="145" mass="16563">MIFFLVSFCLMCFTATSLSVRMIVGSALLAIGILLFWYLTISRERYEMRWYVRAHVHVVDAWYELRWALSEYFAAISDWMRRMPWMPSNDVEMASMDSHTTASLEVNDGSMACSHGAMSRSSYETALASSQATMSSYDTASMRSI</sequence>
<dbReference type="Proteomes" id="UP001175211">
    <property type="component" value="Unassembled WGS sequence"/>
</dbReference>
<dbReference type="EMBL" id="JAUEPS010000001">
    <property type="protein sequence ID" value="KAK0470201.1"/>
    <property type="molecule type" value="Genomic_DNA"/>
</dbReference>
<dbReference type="AlphaFoldDB" id="A0AA39T7P9"/>